<sequence length="237" mass="25832">MPAADRDAAYRHYVADVIIRHVTKDGALEITEGYRQLRAVTGKSLGTVKNWLTYRANFPDLPSLARIIEHYKIPPESFYPAALDRLLAGASSDADPASPQPSEMADLPIISLYRPGDPSSSDRALTKYTDHPRAAVFYRQAGSDMLDQIRPGELVLVDPTCEQIAGSGMYLLRFSAAGQANQTAIRMVEVVFGEPMVRLSCGSAMPPTSVQMIPLVNGQLPSNIAVLARVVGHLRQI</sequence>
<reference evidence="1 2" key="1">
    <citation type="submission" date="2020-05" db="EMBL/GenBank/DDBJ databases">
        <title>Aquincola sp. isolate from soil.</title>
        <authorList>
            <person name="Han J."/>
            <person name="Kim D.-U."/>
        </authorList>
    </citation>
    <scope>NUCLEOTIDE SEQUENCE [LARGE SCALE GENOMIC DNA]</scope>
    <source>
        <strain evidence="1 2">S2</strain>
    </source>
</reference>
<protein>
    <recommendedName>
        <fullName evidence="3">Peptidase S24/S26A/S26B/S26C domain-containing protein</fullName>
    </recommendedName>
</protein>
<keyword evidence="2" id="KW-1185">Reference proteome</keyword>
<evidence type="ECO:0000313" key="1">
    <source>
        <dbReference type="EMBL" id="NRF71361.1"/>
    </source>
</evidence>
<name>A0ABX2ERV5_9BURK</name>
<dbReference type="Proteomes" id="UP000737171">
    <property type="component" value="Unassembled WGS sequence"/>
</dbReference>
<organism evidence="1 2">
    <name type="scientific">Pseudaquabacterium terrae</name>
    <dbReference type="NCBI Taxonomy" id="2732868"/>
    <lineage>
        <taxon>Bacteria</taxon>
        <taxon>Pseudomonadati</taxon>
        <taxon>Pseudomonadota</taxon>
        <taxon>Betaproteobacteria</taxon>
        <taxon>Burkholderiales</taxon>
        <taxon>Sphaerotilaceae</taxon>
        <taxon>Pseudaquabacterium</taxon>
    </lineage>
</organism>
<evidence type="ECO:0000313" key="2">
    <source>
        <dbReference type="Proteomes" id="UP000737171"/>
    </source>
</evidence>
<accession>A0ABX2ERV5</accession>
<dbReference type="EMBL" id="JABRWJ010000011">
    <property type="protein sequence ID" value="NRF71361.1"/>
    <property type="molecule type" value="Genomic_DNA"/>
</dbReference>
<evidence type="ECO:0008006" key="3">
    <source>
        <dbReference type="Google" id="ProtNLM"/>
    </source>
</evidence>
<dbReference type="RefSeq" id="WP_173132369.1">
    <property type="nucleotide sequence ID" value="NZ_JABRWJ010000011.1"/>
</dbReference>
<gene>
    <name evidence="1" type="ORF">HLB44_30690</name>
</gene>
<proteinExistence type="predicted"/>
<comment type="caution">
    <text evidence="1">The sequence shown here is derived from an EMBL/GenBank/DDBJ whole genome shotgun (WGS) entry which is preliminary data.</text>
</comment>